<dbReference type="Proteomes" id="UP000239800">
    <property type="component" value="Unassembled WGS sequence"/>
</dbReference>
<feature type="domain" description="Glycosyltransferase 2-like" evidence="1">
    <location>
        <begin position="5"/>
        <end position="81"/>
    </location>
</feature>
<accession>A0A2S7KR35</accession>
<reference evidence="2 3" key="1">
    <citation type="submission" date="2016-11" db="EMBL/GenBank/DDBJ databases">
        <title>Trade-off between light-utilization and light-protection in marine flavobacteria.</title>
        <authorList>
            <person name="Kumagai Y."/>
        </authorList>
    </citation>
    <scope>NUCLEOTIDE SEQUENCE [LARGE SCALE GENOMIC DNA]</scope>
    <source>
        <strain evidence="2 3">NBRC 107741</strain>
    </source>
</reference>
<dbReference type="RefSeq" id="WP_104813020.1">
    <property type="nucleotide sequence ID" value="NZ_MQUB01000001.1"/>
</dbReference>
<evidence type="ECO:0000313" key="2">
    <source>
        <dbReference type="EMBL" id="PQB05089.1"/>
    </source>
</evidence>
<dbReference type="InterPro" id="IPR029044">
    <property type="entry name" value="Nucleotide-diphossugar_trans"/>
</dbReference>
<dbReference type="Pfam" id="PF00535">
    <property type="entry name" value="Glycos_transf_2"/>
    <property type="match status" value="1"/>
</dbReference>
<protein>
    <recommendedName>
        <fullName evidence="1">Glycosyltransferase 2-like domain-containing protein</fullName>
    </recommendedName>
</protein>
<dbReference type="InterPro" id="IPR001173">
    <property type="entry name" value="Glyco_trans_2-like"/>
</dbReference>
<proteinExistence type="predicted"/>
<dbReference type="EMBL" id="MQUB01000001">
    <property type="protein sequence ID" value="PQB05089.1"/>
    <property type="molecule type" value="Genomic_DNA"/>
</dbReference>
<keyword evidence="3" id="KW-1185">Reference proteome</keyword>
<gene>
    <name evidence="2" type="ORF">BST85_09425</name>
</gene>
<dbReference type="Gene3D" id="3.90.550.10">
    <property type="entry name" value="Spore Coat Polysaccharide Biosynthesis Protein SpsA, Chain A"/>
    <property type="match status" value="1"/>
</dbReference>
<dbReference type="OrthoDB" id="1134820at2"/>
<dbReference type="SUPFAM" id="SSF53448">
    <property type="entry name" value="Nucleotide-diphospho-sugar transferases"/>
    <property type="match status" value="1"/>
</dbReference>
<sequence>MKLGVLILCHNNEKEIQEQLIIKNFANLNNLEICLVNNHSSDSTYEKLSDIQEYCKNIYLININKHKSEQAALRAGSRYMFNQSEAVTLGYIPNMDKLSLYQLLKGLAQNMEDILAFLQQIERVSSTRVTKCQEIFEIPLELLDSRSNSQSV</sequence>
<name>A0A2S7KR35_9FLAO</name>
<evidence type="ECO:0000313" key="3">
    <source>
        <dbReference type="Proteomes" id="UP000239800"/>
    </source>
</evidence>
<comment type="caution">
    <text evidence="2">The sequence shown here is derived from an EMBL/GenBank/DDBJ whole genome shotgun (WGS) entry which is preliminary data.</text>
</comment>
<evidence type="ECO:0000259" key="1">
    <source>
        <dbReference type="Pfam" id="PF00535"/>
    </source>
</evidence>
<dbReference type="AlphaFoldDB" id="A0A2S7KR35"/>
<organism evidence="2 3">
    <name type="scientific">Aureitalea marina</name>
    <dbReference type="NCBI Taxonomy" id="930804"/>
    <lineage>
        <taxon>Bacteria</taxon>
        <taxon>Pseudomonadati</taxon>
        <taxon>Bacteroidota</taxon>
        <taxon>Flavobacteriia</taxon>
        <taxon>Flavobacteriales</taxon>
        <taxon>Flavobacteriaceae</taxon>
        <taxon>Aureitalea</taxon>
    </lineage>
</organism>